<organism evidence="2 3">
    <name type="scientific">Dorcoceras hygrometricum</name>
    <dbReference type="NCBI Taxonomy" id="472368"/>
    <lineage>
        <taxon>Eukaryota</taxon>
        <taxon>Viridiplantae</taxon>
        <taxon>Streptophyta</taxon>
        <taxon>Embryophyta</taxon>
        <taxon>Tracheophyta</taxon>
        <taxon>Spermatophyta</taxon>
        <taxon>Magnoliopsida</taxon>
        <taxon>eudicotyledons</taxon>
        <taxon>Gunneridae</taxon>
        <taxon>Pentapetalae</taxon>
        <taxon>asterids</taxon>
        <taxon>lamiids</taxon>
        <taxon>Lamiales</taxon>
        <taxon>Gesneriaceae</taxon>
        <taxon>Didymocarpoideae</taxon>
        <taxon>Trichosporeae</taxon>
        <taxon>Loxocarpinae</taxon>
        <taxon>Dorcoceras</taxon>
    </lineage>
</organism>
<proteinExistence type="predicted"/>
<protein>
    <submittedName>
        <fullName evidence="2">Extra-large guanine nucleotide-binding protein 1</fullName>
    </submittedName>
</protein>
<feature type="compositionally biased region" description="Basic and acidic residues" evidence="1">
    <location>
        <begin position="260"/>
        <end position="269"/>
    </location>
</feature>
<feature type="region of interest" description="Disordered" evidence="1">
    <location>
        <begin position="245"/>
        <end position="271"/>
    </location>
</feature>
<dbReference type="Proteomes" id="UP000250235">
    <property type="component" value="Unassembled WGS sequence"/>
</dbReference>
<evidence type="ECO:0000313" key="3">
    <source>
        <dbReference type="Proteomes" id="UP000250235"/>
    </source>
</evidence>
<keyword evidence="3" id="KW-1185">Reference proteome</keyword>
<dbReference type="EMBL" id="KV020516">
    <property type="protein sequence ID" value="KZV14476.1"/>
    <property type="molecule type" value="Genomic_DNA"/>
</dbReference>
<reference evidence="2 3" key="1">
    <citation type="journal article" date="2015" name="Proc. Natl. Acad. Sci. U.S.A.">
        <title>The resurrection genome of Boea hygrometrica: A blueprint for survival of dehydration.</title>
        <authorList>
            <person name="Xiao L."/>
            <person name="Yang G."/>
            <person name="Zhang L."/>
            <person name="Yang X."/>
            <person name="Zhao S."/>
            <person name="Ji Z."/>
            <person name="Zhou Q."/>
            <person name="Hu M."/>
            <person name="Wang Y."/>
            <person name="Chen M."/>
            <person name="Xu Y."/>
            <person name="Jin H."/>
            <person name="Xiao X."/>
            <person name="Hu G."/>
            <person name="Bao F."/>
            <person name="Hu Y."/>
            <person name="Wan P."/>
            <person name="Li L."/>
            <person name="Deng X."/>
            <person name="Kuang T."/>
            <person name="Xiang C."/>
            <person name="Zhu J.K."/>
            <person name="Oliver M.J."/>
            <person name="He Y."/>
        </authorList>
    </citation>
    <scope>NUCLEOTIDE SEQUENCE [LARGE SCALE GENOMIC DNA]</scope>
    <source>
        <strain evidence="3">cv. XS01</strain>
    </source>
</reference>
<feature type="region of interest" description="Disordered" evidence="1">
    <location>
        <begin position="49"/>
        <end position="69"/>
    </location>
</feature>
<evidence type="ECO:0000256" key="1">
    <source>
        <dbReference type="SAM" id="MobiDB-lite"/>
    </source>
</evidence>
<dbReference type="AlphaFoldDB" id="A0A2Z6ZZ38"/>
<name>A0A2Z6ZZ38_9LAMI</name>
<sequence>MSQIDNITSPLVSIELVRIELVAIKLIGTISIWFSLRYNMMLSRDLNSNARKEHEEQQEPEITADGKDGSPYVSIPTIHVNGEGNVDDQHVATGSQKPEDVVAQMGDNPTSIEEYCEQLISTAKDEVSARIIIFDNWVHFLAEVEKHYHKHLAKFKLDVSSVNHDFECIRRLHKELRMIAAAHRDQRAMAGLPLTSQGISSTSHQEQLPTLEFSRWVDHEQDTTQAGSRQIELPGNENTAMTFHEHQAQETEPTIPTDAPRNDGDEHQAPAEPRSVQGIAHNLEDRSAITPLSQIVSDHQASDTAAQSLNVLSTQVSSLDLSYARLRDDTAITMHHTAKLRDQLKNTADGLDIKIDVLCPGAHPHSKDG</sequence>
<gene>
    <name evidence="2" type="ORF">F511_41980</name>
</gene>
<accession>A0A2Z6ZZ38</accession>
<evidence type="ECO:0000313" key="2">
    <source>
        <dbReference type="EMBL" id="KZV14476.1"/>
    </source>
</evidence>